<dbReference type="EMBL" id="FOXF01000068">
    <property type="protein sequence ID" value="SFP74407.1"/>
    <property type="molecule type" value="Genomic_DNA"/>
</dbReference>
<reference evidence="1 2" key="1">
    <citation type="submission" date="2016-10" db="EMBL/GenBank/DDBJ databases">
        <authorList>
            <person name="Varghese N."/>
            <person name="Submissions S."/>
        </authorList>
    </citation>
    <scope>NUCLEOTIDE SEQUENCE [LARGE SCALE GENOMIC DNA]</scope>
    <source>
        <strain evidence="1 2">DSM 1361</strain>
    </source>
</reference>
<organism evidence="1 2">
    <name type="scientific">Ruminobacter amylophilus</name>
    <dbReference type="NCBI Taxonomy" id="867"/>
    <lineage>
        <taxon>Bacteria</taxon>
        <taxon>Pseudomonadati</taxon>
        <taxon>Pseudomonadota</taxon>
        <taxon>Gammaproteobacteria</taxon>
        <taxon>Aeromonadales</taxon>
        <taxon>Succinivibrionaceae</taxon>
        <taxon>Ruminobacter</taxon>
    </lineage>
</organism>
<dbReference type="Proteomes" id="UP000243745">
    <property type="component" value="Unassembled WGS sequence"/>
</dbReference>
<dbReference type="InterPro" id="IPR013398">
    <property type="entry name" value="CRISPR-assoc_prot_Csy2"/>
</dbReference>
<protein>
    <submittedName>
        <fullName evidence="1">CRISPR-associated protein Csy2</fullName>
    </submittedName>
</protein>
<keyword evidence="2" id="KW-1185">Reference proteome</keyword>
<evidence type="ECO:0000313" key="2">
    <source>
        <dbReference type="Proteomes" id="UP000243745"/>
    </source>
</evidence>
<dbReference type="RefSeq" id="WP_177178578.1">
    <property type="nucleotide sequence ID" value="NZ_FOXF01000068.1"/>
</dbReference>
<gene>
    <name evidence="1" type="ORF">SAMN02910344_02203</name>
</gene>
<name>A0A662ZK68_9GAMM</name>
<sequence>MNTSLLILPHIIINNANAWSSPYTVGFPSLTSIGGAVHCLQRKICSCGFPSIAFKNFGVVSHKFNLRESRSGYDSSIVLTGNPLVKDKENPQKYTKPPFIAEIKCQMDISLIIEFEGDVNESSDLGNGFIELIISTLHDSMRISSGDVISFDRPRLIFHANEPKVFRQKIVGLLMPGYALIERKDLVKNSLDNQNDALDSLLDSLVINFEKDSAGTKNHKGWLVPICTGYMGVTSIVPHALNQRDDCTPHRFVESMVTLGEFRMLHKFKEIRELLWRSNYIEKDNYYVYEQFDNSSLMDDELDEDFFI</sequence>
<evidence type="ECO:0000313" key="1">
    <source>
        <dbReference type="EMBL" id="SFP74407.1"/>
    </source>
</evidence>
<dbReference type="AlphaFoldDB" id="A0A662ZK68"/>
<proteinExistence type="predicted"/>
<dbReference type="Pfam" id="PF09614">
    <property type="entry name" value="Cas_Csy2"/>
    <property type="match status" value="1"/>
</dbReference>
<accession>A0A662ZK68</accession>